<evidence type="ECO:0000256" key="2">
    <source>
        <dbReference type="ARBA" id="ARBA00022801"/>
    </source>
</evidence>
<dbReference type="PANTHER" id="PTHR43788">
    <property type="entry name" value="DNA2/NAM7 HELICASE FAMILY MEMBER"/>
    <property type="match status" value="1"/>
</dbReference>
<keyword evidence="8" id="KW-1185">Reference proteome</keyword>
<sequence length="710" mass="80392">SSFLCVVDWLRSQYCFISNKYFKSVGDSVYFKAVPTTINYKRRPTLDSIFEVHVNHNREVQRLKNFLEEGLGFINENEGSSGSASVGEEDNFEEAETDKMDDRESEGTSSTRANFVNDVAEGLKIERAQRSGHDVSLELKADRICKYGYDKFERDFSRKKTLVSKFLNLVNTENAFPEPMIIEAHDLASNSVREFYYLQELTLFEIFNKLNRYFSELEVVEFDRKICRAGDDARLLVYRESDASLYGKDGRRPLKDMEEYEFVFRTGGLLPNDKEFSGNKLFHANTKFIAANSFLRSNSSYRNFIFENDSCRIRLYEAPPGGGKTHTLIASFVKMHKKNRILVLTANKSSQVEILKKINDSLKREHETKTKLLKFASKAERENYPSADSNVYTIDSYLMNHLGTKCDVLFVDECFMVHAGAVTAVSNTLVPRSVFFVGDSRQIHHIERNEYDVASFSDLDRLVAAKDRIYGQVSYRCPWDVCGWLSKHYPNTVATTNVESEGKSSLTITEINSVDDVVASKRNTYLTFLQSEKKELEKHLAKKGVKATVKTVHEAQGDTYRDVVLVRTKFQEDAPFSSFNHINVAITRHTESLTYAVLAARRNDNIAAAICEANELVDKFRLTPHSFGGSVLNIDVEPVYTDNSRCKASSAPINSINDFLEDVVPGSTSLNFGDTSAEMESQPFESGANNVTVRDSAKPGSGTDHDEQRV</sequence>
<evidence type="ECO:0000256" key="1">
    <source>
        <dbReference type="ARBA" id="ARBA00022741"/>
    </source>
</evidence>
<feature type="compositionally biased region" description="Basic and acidic residues" evidence="5">
    <location>
        <begin position="97"/>
        <end position="106"/>
    </location>
</feature>
<dbReference type="GO" id="GO:0016787">
    <property type="term" value="F:hydrolase activity"/>
    <property type="evidence" value="ECO:0007669"/>
    <property type="project" value="UniProtKB-KW"/>
</dbReference>
<dbReference type="PROSITE" id="PS51657">
    <property type="entry name" value="PSRV_HELICASE"/>
    <property type="match status" value="1"/>
</dbReference>
<evidence type="ECO:0000259" key="6">
    <source>
        <dbReference type="PROSITE" id="PS51657"/>
    </source>
</evidence>
<dbReference type="InterPro" id="IPR027351">
    <property type="entry name" value="(+)RNA_virus_helicase_core_dom"/>
</dbReference>
<dbReference type="GeneID" id="40524918"/>
<feature type="region of interest" description="Disordered" evidence="5">
    <location>
        <begin position="675"/>
        <end position="710"/>
    </location>
</feature>
<feature type="region of interest" description="Disordered" evidence="5">
    <location>
        <begin position="77"/>
        <end position="111"/>
    </location>
</feature>
<feature type="compositionally biased region" description="Low complexity" evidence="5">
    <location>
        <begin position="77"/>
        <end position="86"/>
    </location>
</feature>
<dbReference type="RefSeq" id="YP_009664803.1">
    <property type="nucleotide sequence ID" value="NC_043106.1"/>
</dbReference>
<dbReference type="SUPFAM" id="SSF52540">
    <property type="entry name" value="P-loop containing nucleoside triphosphate hydrolases"/>
    <property type="match status" value="2"/>
</dbReference>
<keyword evidence="3 7" id="KW-0347">Helicase</keyword>
<feature type="compositionally biased region" description="Polar residues" evidence="5">
    <location>
        <begin position="683"/>
        <end position="693"/>
    </location>
</feature>
<evidence type="ECO:0000256" key="5">
    <source>
        <dbReference type="SAM" id="MobiDB-lite"/>
    </source>
</evidence>
<dbReference type="Pfam" id="PF01443">
    <property type="entry name" value="Viral_helicase1"/>
    <property type="match status" value="1"/>
</dbReference>
<dbReference type="GO" id="GO:0043139">
    <property type="term" value="F:5'-3' DNA helicase activity"/>
    <property type="evidence" value="ECO:0007669"/>
    <property type="project" value="TreeGrafter"/>
</dbReference>
<evidence type="ECO:0000256" key="3">
    <source>
        <dbReference type="ARBA" id="ARBA00022806"/>
    </source>
</evidence>
<dbReference type="EMBL" id="U51931">
    <property type="protein sequence ID" value="AAC55658.1"/>
    <property type="molecule type" value="Genomic_RNA"/>
</dbReference>
<feature type="compositionally biased region" description="Acidic residues" evidence="5">
    <location>
        <begin position="87"/>
        <end position="96"/>
    </location>
</feature>
<reference evidence="8" key="1">
    <citation type="journal article" date="1994" name="J. Gen. Virol.">
        <title>Screening of the closterovirus genome by degenerate primer-mediated polymerase chain reaction.</title>
        <authorList>
            <person name="Karasev A.V."/>
            <person name="Nikolaeva O.V."/>
            <person name="Koonin E.V."/>
            <person name="Gumpf D.J."/>
            <person name="Garnsey S.M."/>
        </authorList>
    </citation>
    <scope>NUCLEOTIDE SEQUENCE [LARGE SCALE GENOMIC DNA]</scope>
</reference>
<feature type="domain" description="(+)RNA virus helicase C-terminal" evidence="6">
    <location>
        <begin position="280"/>
        <end position="627"/>
    </location>
</feature>
<reference evidence="7 8" key="3">
    <citation type="journal article" date="1998" name="Phytopathology">
        <title>Characterization of the beet yellow stunt virus coat protein gene.</title>
        <authorList>
            <person name="Karasev A.V."/>
            <person name="Nikolaeva O.V."/>
            <person name="Lee R.F."/>
            <person name="Wisler G.C."/>
            <person name="Duffus J.E."/>
            <person name="Dawson W.O."/>
        </authorList>
    </citation>
    <scope>NUCLEOTIDE SEQUENCE [LARGE SCALE GENOMIC DNA]</scope>
</reference>
<feature type="non-terminal residue" evidence="7">
    <location>
        <position position="1"/>
    </location>
</feature>
<reference evidence="7 8" key="2">
    <citation type="journal article" date="1996" name="Virology">
        <title>Organization of the 3'-terminal half of beet yellow stunt virus genome and implications for the evolution of closteroviruses.</title>
        <authorList>
            <person name="Karasev A.V."/>
            <person name="Nikolaeva O.V."/>
            <person name="Mushegian A.R."/>
            <person name="Lee R.F."/>
            <person name="Dawson W.O."/>
        </authorList>
    </citation>
    <scope>NUCLEOTIDE SEQUENCE [LARGE SCALE GENOMIC DNA]</scope>
</reference>
<protein>
    <submittedName>
        <fullName evidence="7">Helicase</fullName>
    </submittedName>
</protein>
<name>Q65853_9CLOS</name>
<accession>Q65853</accession>
<evidence type="ECO:0000313" key="8">
    <source>
        <dbReference type="Proteomes" id="UP000232786"/>
    </source>
</evidence>
<keyword evidence="4" id="KW-0067">ATP-binding</keyword>
<evidence type="ECO:0000256" key="4">
    <source>
        <dbReference type="ARBA" id="ARBA00022840"/>
    </source>
</evidence>
<dbReference type="InterPro" id="IPR027417">
    <property type="entry name" value="P-loop_NTPase"/>
</dbReference>
<proteinExistence type="predicted"/>
<dbReference type="Gene3D" id="3.40.50.300">
    <property type="entry name" value="P-loop containing nucleotide triphosphate hydrolases"/>
    <property type="match status" value="2"/>
</dbReference>
<organism evidence="7 8">
    <name type="scientific">Beet yellow stunt virus</name>
    <dbReference type="NCBI Taxonomy" id="35290"/>
    <lineage>
        <taxon>Viruses</taxon>
        <taxon>Riboviria</taxon>
        <taxon>Orthornavirae</taxon>
        <taxon>Kitrinoviricota</taxon>
        <taxon>Alsuviricetes</taxon>
        <taxon>Martellivirales</taxon>
        <taxon>Closteroviridae</taxon>
        <taxon>Closterovirus</taxon>
        <taxon>Closterovirus nanobetae</taxon>
    </lineage>
</organism>
<dbReference type="KEGG" id="vg:40524918"/>
<dbReference type="Proteomes" id="UP000232786">
    <property type="component" value="Segment"/>
</dbReference>
<keyword evidence="2" id="KW-0378">Hydrolase</keyword>
<dbReference type="InterPro" id="IPR050534">
    <property type="entry name" value="Coronavir_polyprotein_1ab"/>
</dbReference>
<dbReference type="GO" id="GO:0005524">
    <property type="term" value="F:ATP binding"/>
    <property type="evidence" value="ECO:0007669"/>
    <property type="project" value="UniProtKB-KW"/>
</dbReference>
<dbReference type="PANTHER" id="PTHR43788:SF16">
    <property type="entry name" value="HELICASE WITH ZINC FINGER 2"/>
    <property type="match status" value="1"/>
</dbReference>
<evidence type="ECO:0000313" key="7">
    <source>
        <dbReference type="EMBL" id="AAC55658.1"/>
    </source>
</evidence>
<keyword evidence="1" id="KW-0547">Nucleotide-binding</keyword>